<evidence type="ECO:0000259" key="5">
    <source>
        <dbReference type="PROSITE" id="PS50977"/>
    </source>
</evidence>
<dbReference type="PROSITE" id="PS50977">
    <property type="entry name" value="HTH_TETR_2"/>
    <property type="match status" value="1"/>
</dbReference>
<evidence type="ECO:0000313" key="6">
    <source>
        <dbReference type="EMBL" id="GGL68900.1"/>
    </source>
</evidence>
<dbReference type="InterPro" id="IPR009057">
    <property type="entry name" value="Homeodomain-like_sf"/>
</dbReference>
<dbReference type="EMBL" id="BMMZ01000007">
    <property type="protein sequence ID" value="GGL68900.1"/>
    <property type="molecule type" value="Genomic_DNA"/>
</dbReference>
<evidence type="ECO:0000256" key="1">
    <source>
        <dbReference type="ARBA" id="ARBA00023015"/>
    </source>
</evidence>
<feature type="DNA-binding region" description="H-T-H motif" evidence="4">
    <location>
        <begin position="38"/>
        <end position="57"/>
    </location>
</feature>
<dbReference type="Pfam" id="PF16859">
    <property type="entry name" value="TetR_C_11"/>
    <property type="match status" value="1"/>
</dbReference>
<gene>
    <name evidence="6" type="ORF">GCM10011575_29410</name>
</gene>
<evidence type="ECO:0000313" key="7">
    <source>
        <dbReference type="Proteomes" id="UP000613840"/>
    </source>
</evidence>
<name>A0A917SBU0_9ACTN</name>
<dbReference type="InterPro" id="IPR036271">
    <property type="entry name" value="Tet_transcr_reg_TetR-rel_C_sf"/>
</dbReference>
<dbReference type="SUPFAM" id="SSF46689">
    <property type="entry name" value="Homeodomain-like"/>
    <property type="match status" value="1"/>
</dbReference>
<dbReference type="GO" id="GO:0003700">
    <property type="term" value="F:DNA-binding transcription factor activity"/>
    <property type="evidence" value="ECO:0007669"/>
    <property type="project" value="TreeGrafter"/>
</dbReference>
<dbReference type="GO" id="GO:0000976">
    <property type="term" value="F:transcription cis-regulatory region binding"/>
    <property type="evidence" value="ECO:0007669"/>
    <property type="project" value="TreeGrafter"/>
</dbReference>
<proteinExistence type="predicted"/>
<evidence type="ECO:0000256" key="3">
    <source>
        <dbReference type="ARBA" id="ARBA00023163"/>
    </source>
</evidence>
<keyword evidence="2 4" id="KW-0238">DNA-binding</keyword>
<organism evidence="6 7">
    <name type="scientific">Microlunatus endophyticus</name>
    <dbReference type="NCBI Taxonomy" id="1716077"/>
    <lineage>
        <taxon>Bacteria</taxon>
        <taxon>Bacillati</taxon>
        <taxon>Actinomycetota</taxon>
        <taxon>Actinomycetes</taxon>
        <taxon>Propionibacteriales</taxon>
        <taxon>Propionibacteriaceae</taxon>
        <taxon>Microlunatus</taxon>
    </lineage>
</organism>
<dbReference type="PANTHER" id="PTHR30055">
    <property type="entry name" value="HTH-TYPE TRANSCRIPTIONAL REGULATOR RUTR"/>
    <property type="match status" value="1"/>
</dbReference>
<evidence type="ECO:0000256" key="2">
    <source>
        <dbReference type="ARBA" id="ARBA00023125"/>
    </source>
</evidence>
<keyword evidence="1" id="KW-0805">Transcription regulation</keyword>
<dbReference type="InterPro" id="IPR011075">
    <property type="entry name" value="TetR_C"/>
</dbReference>
<sequence>MSTEEPKRRPGGRSSRVQAAVFQAVRQLTAERGYGAFTVGEVAERAGVADTTIYRRWGTLEALLMEAVVNQLTVDSPLPSTGSLETDLRTYAAKVAADIHGPDGLAVLRTVTAALSAGPDGETARDQYLAVRADQIDQMLAPARDRGEKTPTTLDVLDVLLAPMYIRVLFGAGPLTPDYVNSLVDRLLSL</sequence>
<dbReference type="PANTHER" id="PTHR30055:SF148">
    <property type="entry name" value="TETR-FAMILY TRANSCRIPTIONAL REGULATOR"/>
    <property type="match status" value="1"/>
</dbReference>
<dbReference type="Proteomes" id="UP000613840">
    <property type="component" value="Unassembled WGS sequence"/>
</dbReference>
<evidence type="ECO:0000256" key="4">
    <source>
        <dbReference type="PROSITE-ProRule" id="PRU00335"/>
    </source>
</evidence>
<feature type="domain" description="HTH tetR-type" evidence="5">
    <location>
        <begin position="15"/>
        <end position="75"/>
    </location>
</feature>
<dbReference type="Gene3D" id="1.10.10.60">
    <property type="entry name" value="Homeodomain-like"/>
    <property type="match status" value="1"/>
</dbReference>
<dbReference type="Gene3D" id="1.10.357.10">
    <property type="entry name" value="Tetracycline Repressor, domain 2"/>
    <property type="match status" value="1"/>
</dbReference>
<accession>A0A917SBU0</accession>
<dbReference type="InterPro" id="IPR001647">
    <property type="entry name" value="HTH_TetR"/>
</dbReference>
<dbReference type="SUPFAM" id="SSF48498">
    <property type="entry name" value="Tetracyclin repressor-like, C-terminal domain"/>
    <property type="match status" value="1"/>
</dbReference>
<comment type="caution">
    <text evidence="6">The sequence shown here is derived from an EMBL/GenBank/DDBJ whole genome shotgun (WGS) entry which is preliminary data.</text>
</comment>
<dbReference type="PRINTS" id="PR00455">
    <property type="entry name" value="HTHTETR"/>
</dbReference>
<dbReference type="InterPro" id="IPR050109">
    <property type="entry name" value="HTH-type_TetR-like_transc_reg"/>
</dbReference>
<reference evidence="6" key="2">
    <citation type="submission" date="2020-09" db="EMBL/GenBank/DDBJ databases">
        <authorList>
            <person name="Sun Q."/>
            <person name="Zhou Y."/>
        </authorList>
    </citation>
    <scope>NUCLEOTIDE SEQUENCE</scope>
    <source>
        <strain evidence="6">CGMCC 4.7306</strain>
    </source>
</reference>
<keyword evidence="7" id="KW-1185">Reference proteome</keyword>
<dbReference type="RefSeq" id="WP_188896134.1">
    <property type="nucleotide sequence ID" value="NZ_BMMZ01000007.1"/>
</dbReference>
<dbReference type="AlphaFoldDB" id="A0A917SBU0"/>
<dbReference type="Pfam" id="PF00440">
    <property type="entry name" value="TetR_N"/>
    <property type="match status" value="1"/>
</dbReference>
<reference evidence="6" key="1">
    <citation type="journal article" date="2014" name="Int. J. Syst. Evol. Microbiol.">
        <title>Complete genome sequence of Corynebacterium casei LMG S-19264T (=DSM 44701T), isolated from a smear-ripened cheese.</title>
        <authorList>
            <consortium name="US DOE Joint Genome Institute (JGI-PGF)"/>
            <person name="Walter F."/>
            <person name="Albersmeier A."/>
            <person name="Kalinowski J."/>
            <person name="Ruckert C."/>
        </authorList>
    </citation>
    <scope>NUCLEOTIDE SEQUENCE</scope>
    <source>
        <strain evidence="6">CGMCC 4.7306</strain>
    </source>
</reference>
<keyword evidence="3" id="KW-0804">Transcription</keyword>
<protein>
    <submittedName>
        <fullName evidence="6">TetR family transcriptional regulator</fullName>
    </submittedName>
</protein>